<dbReference type="Proteomes" id="UP000027135">
    <property type="component" value="Unassembled WGS sequence"/>
</dbReference>
<accession>A0A067QSL5</accession>
<evidence type="ECO:0000313" key="2">
    <source>
        <dbReference type="Proteomes" id="UP000027135"/>
    </source>
</evidence>
<protein>
    <submittedName>
        <fullName evidence="1">Uncharacterized protein</fullName>
    </submittedName>
</protein>
<name>A0A067QSL5_ZOONE</name>
<organism evidence="1 2">
    <name type="scientific">Zootermopsis nevadensis</name>
    <name type="common">Dampwood termite</name>
    <dbReference type="NCBI Taxonomy" id="136037"/>
    <lineage>
        <taxon>Eukaryota</taxon>
        <taxon>Metazoa</taxon>
        <taxon>Ecdysozoa</taxon>
        <taxon>Arthropoda</taxon>
        <taxon>Hexapoda</taxon>
        <taxon>Insecta</taxon>
        <taxon>Pterygota</taxon>
        <taxon>Neoptera</taxon>
        <taxon>Polyneoptera</taxon>
        <taxon>Dictyoptera</taxon>
        <taxon>Blattodea</taxon>
        <taxon>Blattoidea</taxon>
        <taxon>Termitoidae</taxon>
        <taxon>Termopsidae</taxon>
        <taxon>Zootermopsis</taxon>
    </lineage>
</organism>
<dbReference type="STRING" id="136037.A0A067QSL5"/>
<proteinExistence type="predicted"/>
<reference evidence="1 2" key="1">
    <citation type="journal article" date="2014" name="Nat. Commun.">
        <title>Molecular traces of alternative social organization in a termite genome.</title>
        <authorList>
            <person name="Terrapon N."/>
            <person name="Li C."/>
            <person name="Robertson H.M."/>
            <person name="Ji L."/>
            <person name="Meng X."/>
            <person name="Booth W."/>
            <person name="Chen Z."/>
            <person name="Childers C.P."/>
            <person name="Glastad K.M."/>
            <person name="Gokhale K."/>
            <person name="Gowin J."/>
            <person name="Gronenberg W."/>
            <person name="Hermansen R.A."/>
            <person name="Hu H."/>
            <person name="Hunt B.G."/>
            <person name="Huylmans A.K."/>
            <person name="Khalil S.M."/>
            <person name="Mitchell R.D."/>
            <person name="Munoz-Torres M.C."/>
            <person name="Mustard J.A."/>
            <person name="Pan H."/>
            <person name="Reese J.T."/>
            <person name="Scharf M.E."/>
            <person name="Sun F."/>
            <person name="Vogel H."/>
            <person name="Xiao J."/>
            <person name="Yang W."/>
            <person name="Yang Z."/>
            <person name="Yang Z."/>
            <person name="Zhou J."/>
            <person name="Zhu J."/>
            <person name="Brent C.S."/>
            <person name="Elsik C.G."/>
            <person name="Goodisman M.A."/>
            <person name="Liberles D.A."/>
            <person name="Roe R.M."/>
            <person name="Vargo E.L."/>
            <person name="Vilcinskas A."/>
            <person name="Wang J."/>
            <person name="Bornberg-Bauer E."/>
            <person name="Korb J."/>
            <person name="Zhang G."/>
            <person name="Liebig J."/>
        </authorList>
    </citation>
    <scope>NUCLEOTIDE SEQUENCE [LARGE SCALE GENOMIC DNA]</scope>
    <source>
        <tissue evidence="1">Whole organism</tissue>
    </source>
</reference>
<evidence type="ECO:0000313" key="1">
    <source>
        <dbReference type="EMBL" id="KDR06090.1"/>
    </source>
</evidence>
<gene>
    <name evidence="1" type="ORF">L798_04482</name>
</gene>
<dbReference type="InParanoid" id="A0A067QSL5"/>
<dbReference type="AlphaFoldDB" id="A0A067QSL5"/>
<dbReference type="EMBL" id="KK853607">
    <property type="protein sequence ID" value="KDR06090.1"/>
    <property type="molecule type" value="Genomic_DNA"/>
</dbReference>
<sequence length="273" mass="31888">MYGSFVDFEFIIYTNASLKGGIEVRNDKNLVSILSSGPNDGKYVTFDKKSGKDVFDFFKELLNYYNFLVQMAAYTDEEIKQEIENKISNFTNGDIKKKLEKLISEPSSDDLGKLIKELEKCDFSLYEEFLQKVKIFQCQANESSFVELIKKELQEACHTSPSGTNSIYENLKQVLENWWKEEGEVDRLSEGSRLWQNIKQLWIEKIKELSKIDVQGSIEFGIRFTEQHMQPLSEALQRSKLLKVITKKKLWHFIQIENISGSQFFSSRKFIIY</sequence>
<keyword evidence="2" id="KW-1185">Reference proteome</keyword>